<evidence type="ECO:0000256" key="12">
    <source>
        <dbReference type="SAM" id="Phobius"/>
    </source>
</evidence>
<feature type="transmembrane region" description="Helical" evidence="12">
    <location>
        <begin position="534"/>
        <end position="554"/>
    </location>
</feature>
<dbReference type="PANTHER" id="PTHR45671">
    <property type="entry name" value="SOLUTE CARRIER FAMILY 25 (MITOCHONDRIAL CARRIER PHOSPHATE CARRIER), MEMBER 3, LIKE-RELATED-RELATED"/>
    <property type="match status" value="1"/>
</dbReference>
<keyword evidence="5" id="KW-0677">Repeat</keyword>
<dbReference type="PANTHER" id="PTHR45671:SF12">
    <property type="entry name" value="MITOCHONDRIAL PHOSPHATE CARRIER PROTEIN"/>
    <property type="match status" value="1"/>
</dbReference>
<evidence type="ECO:0000256" key="13">
    <source>
        <dbReference type="SAM" id="SignalP"/>
    </source>
</evidence>
<dbReference type="InterPro" id="IPR044677">
    <property type="entry name" value="SLC25A3/Pic2/Mir1-like"/>
</dbReference>
<evidence type="ECO:0000256" key="4">
    <source>
        <dbReference type="ARBA" id="ARBA00022692"/>
    </source>
</evidence>
<feature type="repeat" description="Solcar" evidence="10">
    <location>
        <begin position="477"/>
        <end position="561"/>
    </location>
</feature>
<gene>
    <name evidence="14" type="ORF">TeGR_g13294</name>
</gene>
<keyword evidence="9 10" id="KW-0472">Membrane</keyword>
<dbReference type="InterPro" id="IPR023395">
    <property type="entry name" value="MCP_dom_sf"/>
</dbReference>
<accession>A0ABQ6N940</accession>
<feature type="region of interest" description="Disordered" evidence="11">
    <location>
        <begin position="130"/>
        <end position="149"/>
    </location>
</feature>
<feature type="transmembrane region" description="Helical" evidence="12">
    <location>
        <begin position="574"/>
        <end position="595"/>
    </location>
</feature>
<dbReference type="Proteomes" id="UP001165060">
    <property type="component" value="Unassembled WGS sequence"/>
</dbReference>
<evidence type="ECO:0000256" key="6">
    <source>
        <dbReference type="ARBA" id="ARBA00022792"/>
    </source>
</evidence>
<keyword evidence="7 12" id="KW-1133">Transmembrane helix</keyword>
<keyword evidence="3" id="KW-0813">Transport</keyword>
<keyword evidence="15" id="KW-1185">Reference proteome</keyword>
<evidence type="ECO:0000313" key="15">
    <source>
        <dbReference type="Proteomes" id="UP001165060"/>
    </source>
</evidence>
<evidence type="ECO:0000256" key="3">
    <source>
        <dbReference type="ARBA" id="ARBA00022448"/>
    </source>
</evidence>
<dbReference type="InterPro" id="IPR018108">
    <property type="entry name" value="MCP_transmembrane"/>
</dbReference>
<evidence type="ECO:0000256" key="1">
    <source>
        <dbReference type="ARBA" id="ARBA00004448"/>
    </source>
</evidence>
<comment type="subcellular location">
    <subcellularLocation>
        <location evidence="1">Mitochondrion inner membrane</location>
        <topology evidence="1">Multi-pass membrane protein</topology>
    </subcellularLocation>
</comment>
<dbReference type="Gene3D" id="1.50.40.10">
    <property type="entry name" value="Mitochondrial carrier domain"/>
    <property type="match status" value="1"/>
</dbReference>
<name>A0ABQ6N940_9STRA</name>
<feature type="signal peptide" evidence="13">
    <location>
        <begin position="1"/>
        <end position="20"/>
    </location>
</feature>
<protein>
    <recommendedName>
        <fullName evidence="16">Mitochondrial carrier domain-containing protein</fullName>
    </recommendedName>
</protein>
<organism evidence="14 15">
    <name type="scientific">Tetraparma gracilis</name>
    <dbReference type="NCBI Taxonomy" id="2962635"/>
    <lineage>
        <taxon>Eukaryota</taxon>
        <taxon>Sar</taxon>
        <taxon>Stramenopiles</taxon>
        <taxon>Ochrophyta</taxon>
        <taxon>Bolidophyceae</taxon>
        <taxon>Parmales</taxon>
        <taxon>Triparmaceae</taxon>
        <taxon>Tetraparma</taxon>
    </lineage>
</organism>
<evidence type="ECO:0000256" key="8">
    <source>
        <dbReference type="ARBA" id="ARBA00023128"/>
    </source>
</evidence>
<dbReference type="Pfam" id="PF00153">
    <property type="entry name" value="Mito_carr"/>
    <property type="match status" value="3"/>
</dbReference>
<evidence type="ECO:0000256" key="11">
    <source>
        <dbReference type="SAM" id="MobiDB-lite"/>
    </source>
</evidence>
<keyword evidence="4 10" id="KW-0812">Transmembrane</keyword>
<feature type="chain" id="PRO_5047011801" description="Mitochondrial carrier domain-containing protein" evidence="13">
    <location>
        <begin position="21"/>
        <end position="805"/>
    </location>
</feature>
<evidence type="ECO:0000256" key="9">
    <source>
        <dbReference type="ARBA" id="ARBA00023136"/>
    </source>
</evidence>
<keyword evidence="13" id="KW-0732">Signal</keyword>
<dbReference type="EMBL" id="BRYB01002334">
    <property type="protein sequence ID" value="GMI43243.1"/>
    <property type="molecule type" value="Genomic_DNA"/>
</dbReference>
<feature type="repeat" description="Solcar" evidence="10">
    <location>
        <begin position="670"/>
        <end position="778"/>
    </location>
</feature>
<evidence type="ECO:0000256" key="10">
    <source>
        <dbReference type="PROSITE-ProRule" id="PRU00282"/>
    </source>
</evidence>
<proteinExistence type="inferred from homology"/>
<dbReference type="SUPFAM" id="SSF103506">
    <property type="entry name" value="Mitochondrial carrier"/>
    <property type="match status" value="1"/>
</dbReference>
<evidence type="ECO:0000256" key="7">
    <source>
        <dbReference type="ARBA" id="ARBA00022989"/>
    </source>
</evidence>
<dbReference type="PROSITE" id="PS50920">
    <property type="entry name" value="SOLCAR"/>
    <property type="match status" value="3"/>
</dbReference>
<reference evidence="14 15" key="1">
    <citation type="journal article" date="2023" name="Commun. Biol.">
        <title>Genome analysis of Parmales, the sister group of diatoms, reveals the evolutionary specialization of diatoms from phago-mixotrophs to photoautotrophs.</title>
        <authorList>
            <person name="Ban H."/>
            <person name="Sato S."/>
            <person name="Yoshikawa S."/>
            <person name="Yamada K."/>
            <person name="Nakamura Y."/>
            <person name="Ichinomiya M."/>
            <person name="Sato N."/>
            <person name="Blanc-Mathieu R."/>
            <person name="Endo H."/>
            <person name="Kuwata A."/>
            <person name="Ogata H."/>
        </authorList>
    </citation>
    <scope>NUCLEOTIDE SEQUENCE [LARGE SCALE GENOMIC DNA]</scope>
</reference>
<sequence>MLSLSLFSLSAAVLPPPSVASEYASGLRYSPSPLNVRTGATLVDYDDLYPVRFTTYLARFLLSFDPECQRWWFSQAARIPRDATKEEVAAARLRQFGQFAASVEIGLRDFAGSDGPRSLMSSLLSRFTAAAPPPSPGSPPASAAAAAYGERERREARRQICLLFALMRDKQPTALITGTLAAIDNATVAKIEVLDGGGGYAPGYGAPNVRLAEPEAAGGVQATARASLRASGRLLRLDVEARGGGYRKPPAVVVSPPKEGGEAAVARYEVSEITVTNEGSGYAAESPVTVTVDPPPVTARINVNDYEAVNSKENTALIQKLADLNNGGPCVGRGCYDSSVVAVATVKSEVSSYSNVRSGDKPSEIEAAVELRGAAAARPAPLVRGKSAGSGAAVPSLPALGGRESASAKLLSLLPEGVGLVYDEPNRRYALGGAAESFPGSGLNAAPGQGQAPIPVDPDFGPRGRSPIERERDLSPETYLRFLVAGATCCSSAHLLVTPIDVVKTKLQTDPVRYTSPGQAFAEILDKEGWPGFFTGWDTTFIGFFVWGGIGYTLTEYFRRLLFSALDASENFEIPIIIAAAAMGAFFGSFFIAPFETVRIRTVSDPSFAGNFFEGLQKIIETEGTKSLFDAVPVFLLKEIPFAVCKFAVFDYTSMYLYSQYPVAREDIRLSLAVSLASGCLGGIAAAIVSNPADCVVADMKKSGKKAAKKKTILRGWGRPPPAAAAAAVVKKGPVDTAKALYAEGGVSNFSRGLGLRMGFYTIAVSLQFLLYDSIRVLLNVGRDDLNLFLDVLGGVLEERPGDIM</sequence>
<evidence type="ECO:0008006" key="16">
    <source>
        <dbReference type="Google" id="ProtNLM"/>
    </source>
</evidence>
<comment type="caution">
    <text evidence="14">The sequence shown here is derived from an EMBL/GenBank/DDBJ whole genome shotgun (WGS) entry which is preliminary data.</text>
</comment>
<keyword evidence="8" id="KW-0496">Mitochondrion</keyword>
<keyword evidence="6" id="KW-0999">Mitochondrion inner membrane</keyword>
<evidence type="ECO:0000256" key="5">
    <source>
        <dbReference type="ARBA" id="ARBA00022737"/>
    </source>
</evidence>
<evidence type="ECO:0000313" key="14">
    <source>
        <dbReference type="EMBL" id="GMI43243.1"/>
    </source>
</evidence>
<feature type="repeat" description="Solcar" evidence="10">
    <location>
        <begin position="572"/>
        <end position="656"/>
    </location>
</feature>
<evidence type="ECO:0000256" key="2">
    <source>
        <dbReference type="ARBA" id="ARBA00006375"/>
    </source>
</evidence>
<comment type="similarity">
    <text evidence="2">Belongs to the mitochondrial carrier (TC 2.A.29) family.</text>
</comment>